<dbReference type="SUPFAM" id="SSF53474">
    <property type="entry name" value="alpha/beta-Hydrolases"/>
    <property type="match status" value="1"/>
</dbReference>
<reference evidence="4" key="1">
    <citation type="submission" date="2017-01" db="EMBL/GenBank/DDBJ databases">
        <authorList>
            <person name="Wang Y."/>
            <person name="White M."/>
            <person name="Kvist S."/>
            <person name="Moncalvo J.-M."/>
        </authorList>
    </citation>
    <scope>NUCLEOTIDE SEQUENCE [LARGE SCALE GENOMIC DNA]</scope>
    <source>
        <strain evidence="4">ID-206-W2</strain>
    </source>
</reference>
<accession>A0A1R1X524</accession>
<dbReference type="GO" id="GO:0005634">
    <property type="term" value="C:nucleus"/>
    <property type="evidence" value="ECO:0007669"/>
    <property type="project" value="TreeGrafter"/>
</dbReference>
<keyword evidence="4" id="KW-1185">Reference proteome</keyword>
<evidence type="ECO:0000256" key="1">
    <source>
        <dbReference type="ARBA" id="ARBA00022801"/>
    </source>
</evidence>
<dbReference type="GO" id="GO:0005737">
    <property type="term" value="C:cytoplasm"/>
    <property type="evidence" value="ECO:0007669"/>
    <property type="project" value="TreeGrafter"/>
</dbReference>
<dbReference type="AlphaFoldDB" id="A0A1R1X524"/>
<dbReference type="EMBL" id="LSSM01006942">
    <property type="protein sequence ID" value="OMJ09714.1"/>
    <property type="molecule type" value="Genomic_DNA"/>
</dbReference>
<organism evidence="3 4">
    <name type="scientific">Smittium culicis</name>
    <dbReference type="NCBI Taxonomy" id="133412"/>
    <lineage>
        <taxon>Eukaryota</taxon>
        <taxon>Fungi</taxon>
        <taxon>Fungi incertae sedis</taxon>
        <taxon>Zoopagomycota</taxon>
        <taxon>Kickxellomycotina</taxon>
        <taxon>Harpellomycetes</taxon>
        <taxon>Harpellales</taxon>
        <taxon>Legeriomycetaceae</taxon>
        <taxon>Smittium</taxon>
    </lineage>
</organism>
<evidence type="ECO:0000313" key="3">
    <source>
        <dbReference type="EMBL" id="OMJ09714.1"/>
    </source>
</evidence>
<dbReference type="Pfam" id="PF03959">
    <property type="entry name" value="FSH1"/>
    <property type="match status" value="1"/>
</dbReference>
<dbReference type="PANTHER" id="PTHR48070">
    <property type="entry name" value="ESTERASE OVCA2"/>
    <property type="match status" value="1"/>
</dbReference>
<comment type="caution">
    <text evidence="3">The sequence shown here is derived from an EMBL/GenBank/DDBJ whole genome shotgun (WGS) entry which is preliminary data.</text>
</comment>
<sequence length="106" mass="11871">MFEIPPEKRTEYKFENQPPLKFAIVIGGGLPVSKLLLNNIGQSISTPALFLLGKWDTVVSNDRSLMLAERYKTYTVVYHEGAHVIPLGIDTKNSLKKFLLSIQALP</sequence>
<proteinExistence type="predicted"/>
<protein>
    <submittedName>
        <fullName evidence="3">Dihydrofolate reductase</fullName>
    </submittedName>
</protein>
<dbReference type="GO" id="GO:0016787">
    <property type="term" value="F:hydrolase activity"/>
    <property type="evidence" value="ECO:0007669"/>
    <property type="project" value="UniProtKB-KW"/>
</dbReference>
<dbReference type="InterPro" id="IPR005645">
    <property type="entry name" value="FSH-like_dom"/>
</dbReference>
<feature type="domain" description="Serine hydrolase" evidence="2">
    <location>
        <begin position="16"/>
        <end position="87"/>
    </location>
</feature>
<keyword evidence="1" id="KW-0378">Hydrolase</keyword>
<gene>
    <name evidence="3" type="ORF">AYI69_g10544</name>
</gene>
<dbReference type="Proteomes" id="UP000187429">
    <property type="component" value="Unassembled WGS sequence"/>
</dbReference>
<evidence type="ECO:0000259" key="2">
    <source>
        <dbReference type="Pfam" id="PF03959"/>
    </source>
</evidence>
<dbReference type="OrthoDB" id="2094269at2759"/>
<evidence type="ECO:0000313" key="4">
    <source>
        <dbReference type="Proteomes" id="UP000187429"/>
    </source>
</evidence>
<dbReference type="InterPro" id="IPR050593">
    <property type="entry name" value="LovG"/>
</dbReference>
<dbReference type="InterPro" id="IPR029058">
    <property type="entry name" value="AB_hydrolase_fold"/>
</dbReference>
<dbReference type="Gene3D" id="3.40.50.1820">
    <property type="entry name" value="alpha/beta hydrolase"/>
    <property type="match status" value="1"/>
</dbReference>
<name>A0A1R1X524_9FUNG</name>
<dbReference type="PANTHER" id="PTHR48070:SF6">
    <property type="entry name" value="ESTERASE OVCA2"/>
    <property type="match status" value="1"/>
</dbReference>